<feature type="binding site" description="in other chain" evidence="7">
    <location>
        <position position="91"/>
    </location>
    <ligand>
        <name>5-phospho-alpha-D-ribose 1-diphosphate</name>
        <dbReference type="ChEBI" id="CHEBI:58017"/>
        <note>ligand shared between dimeric partners</note>
    </ligand>
</feature>
<dbReference type="EC" id="2.4.2.10" evidence="2 7"/>
<evidence type="ECO:0000259" key="8">
    <source>
        <dbReference type="SMART" id="SM00934"/>
    </source>
</evidence>
<keyword evidence="4 7" id="KW-0808">Transferase</keyword>
<feature type="domain" description="Orotidine 5'-phosphate decarboxylase" evidence="8">
    <location>
        <begin position="178"/>
        <end position="398"/>
    </location>
</feature>
<feature type="binding site" evidence="7">
    <location>
        <position position="120"/>
    </location>
    <ligand>
        <name>orotate</name>
        <dbReference type="ChEBI" id="CHEBI:30839"/>
    </ligand>
</feature>
<dbReference type="HAMAP" id="MF_01208">
    <property type="entry name" value="PyrE"/>
    <property type="match status" value="1"/>
</dbReference>
<comment type="caution">
    <text evidence="7">Lacks conserved residue(s) required for the propagation of feature annotation.</text>
</comment>
<proteinExistence type="inferred from homology"/>
<dbReference type="GO" id="GO:0004590">
    <property type="term" value="F:orotidine-5'-phosphate decarboxylase activity"/>
    <property type="evidence" value="ECO:0007669"/>
    <property type="project" value="InterPro"/>
</dbReference>
<evidence type="ECO:0000256" key="3">
    <source>
        <dbReference type="ARBA" id="ARBA00022676"/>
    </source>
</evidence>
<evidence type="ECO:0000256" key="1">
    <source>
        <dbReference type="ARBA" id="ARBA00004889"/>
    </source>
</evidence>
<evidence type="ECO:0000256" key="4">
    <source>
        <dbReference type="ARBA" id="ARBA00022679"/>
    </source>
</evidence>
<dbReference type="InterPro" id="IPR000836">
    <property type="entry name" value="PRTase_dom"/>
</dbReference>
<name>A0A8T4L158_9ARCH</name>
<feature type="binding site" evidence="7">
    <location>
        <position position="148"/>
    </location>
    <ligand>
        <name>orotate</name>
        <dbReference type="ChEBI" id="CHEBI:30839"/>
    </ligand>
</feature>
<gene>
    <name evidence="7" type="primary">pyrE</name>
    <name evidence="9" type="ORF">J4224_02215</name>
</gene>
<comment type="caution">
    <text evidence="9">The sequence shown here is derived from an EMBL/GenBank/DDBJ whole genome shotgun (WGS) entry which is preliminary data.</text>
</comment>
<dbReference type="InterPro" id="IPR029057">
    <property type="entry name" value="PRTase-like"/>
</dbReference>
<dbReference type="InterPro" id="IPR013785">
    <property type="entry name" value="Aldolase_TIM"/>
</dbReference>
<dbReference type="AlphaFoldDB" id="A0A8T4L158"/>
<protein>
    <recommendedName>
        <fullName evidence="2 7">Orotate phosphoribosyltransferase</fullName>
        <shortName evidence="7">OPRT</shortName>
        <shortName evidence="7">OPRTase</shortName>
        <ecNumber evidence="2 7">2.4.2.10</ecNumber>
    </recommendedName>
</protein>
<keyword evidence="7" id="KW-0460">Magnesium</keyword>
<comment type="similarity">
    <text evidence="7">Belongs to the purine/pyrimidine phosphoribosyltransferase family. PyrE subfamily.</text>
</comment>
<evidence type="ECO:0000313" key="9">
    <source>
        <dbReference type="EMBL" id="MBS3059219.1"/>
    </source>
</evidence>
<dbReference type="Gene3D" id="3.40.50.2020">
    <property type="match status" value="1"/>
</dbReference>
<keyword evidence="3 7" id="KW-0328">Glycosyltransferase</keyword>
<accession>A0A8T4L158</accession>
<dbReference type="PANTHER" id="PTHR19278">
    <property type="entry name" value="OROTATE PHOSPHORIBOSYLTRANSFERASE"/>
    <property type="match status" value="1"/>
</dbReference>
<feature type="binding site" evidence="7">
    <location>
        <position position="94"/>
    </location>
    <ligand>
        <name>5-phospho-alpha-D-ribose 1-diphosphate</name>
        <dbReference type="ChEBI" id="CHEBI:58017"/>
        <note>ligand shared between dimeric partners</note>
    </ligand>
</feature>
<comment type="catalytic activity">
    <reaction evidence="7">
        <text>orotidine 5'-phosphate + diphosphate = orotate + 5-phospho-alpha-D-ribose 1-diphosphate</text>
        <dbReference type="Rhea" id="RHEA:10380"/>
        <dbReference type="ChEBI" id="CHEBI:30839"/>
        <dbReference type="ChEBI" id="CHEBI:33019"/>
        <dbReference type="ChEBI" id="CHEBI:57538"/>
        <dbReference type="ChEBI" id="CHEBI:58017"/>
        <dbReference type="EC" id="2.4.2.10"/>
    </reaction>
</comment>
<dbReference type="InterPro" id="IPR004467">
    <property type="entry name" value="Or_phspho_trans_dom"/>
</dbReference>
<dbReference type="GO" id="GO:0044205">
    <property type="term" value="P:'de novo' UMP biosynthetic process"/>
    <property type="evidence" value="ECO:0007669"/>
    <property type="project" value="UniProtKB-UniRule"/>
</dbReference>
<reference evidence="9" key="2">
    <citation type="submission" date="2021-05" db="EMBL/GenBank/DDBJ databases">
        <title>Protein family content uncovers lineage relationships and bacterial pathway maintenance mechanisms in DPANN archaea.</title>
        <authorList>
            <person name="Castelle C.J."/>
            <person name="Meheust R."/>
            <person name="Jaffe A.L."/>
            <person name="Seitz K."/>
            <person name="Gong X."/>
            <person name="Baker B.J."/>
            <person name="Banfield J.F."/>
        </authorList>
    </citation>
    <scope>NUCLEOTIDE SEQUENCE</scope>
    <source>
        <strain evidence="9">RIFCSPHIGHO2_01_FULL_GW2011_AR10_43_9</strain>
    </source>
</reference>
<evidence type="ECO:0000256" key="6">
    <source>
        <dbReference type="ARBA" id="ARBA00023239"/>
    </source>
</evidence>
<dbReference type="SUPFAM" id="SSF51366">
    <property type="entry name" value="Ribulose-phoshate binding barrel"/>
    <property type="match status" value="1"/>
</dbReference>
<dbReference type="NCBIfam" id="TIGR00336">
    <property type="entry name" value="pyrE"/>
    <property type="match status" value="1"/>
</dbReference>
<dbReference type="CDD" id="cd06223">
    <property type="entry name" value="PRTases_typeI"/>
    <property type="match status" value="1"/>
</dbReference>
<dbReference type="PANTHER" id="PTHR19278:SF9">
    <property type="entry name" value="URIDINE 5'-MONOPHOSPHATE SYNTHASE"/>
    <property type="match status" value="1"/>
</dbReference>
<keyword evidence="6" id="KW-0456">Lyase</keyword>
<dbReference type="Gene3D" id="3.20.20.70">
    <property type="entry name" value="Aldolase class I"/>
    <property type="match status" value="1"/>
</dbReference>
<evidence type="ECO:0000256" key="2">
    <source>
        <dbReference type="ARBA" id="ARBA00011971"/>
    </source>
</evidence>
<feature type="binding site" evidence="7">
    <location>
        <position position="90"/>
    </location>
    <ligand>
        <name>5-phospho-alpha-D-ribose 1-diphosphate</name>
        <dbReference type="ChEBI" id="CHEBI:58017"/>
        <note>ligand shared between dimeric partners</note>
    </ligand>
</feature>
<dbReference type="GO" id="GO:0000287">
    <property type="term" value="F:magnesium ion binding"/>
    <property type="evidence" value="ECO:0007669"/>
    <property type="project" value="UniProtKB-UniRule"/>
</dbReference>
<comment type="function">
    <text evidence="7">Catalyzes the transfer of a ribosyl phosphate group from 5-phosphoribose 1-diphosphate to orotate, leading to the formation of orotidine monophosphate (OMP).</text>
</comment>
<dbReference type="Pfam" id="PF00215">
    <property type="entry name" value="OMPdecase"/>
    <property type="match status" value="1"/>
</dbReference>
<dbReference type="SMART" id="SM00934">
    <property type="entry name" value="OMPdecase"/>
    <property type="match status" value="1"/>
</dbReference>
<evidence type="ECO:0000256" key="7">
    <source>
        <dbReference type="HAMAP-Rule" id="MF_01208"/>
    </source>
</evidence>
<dbReference type="InterPro" id="IPR011060">
    <property type="entry name" value="RibuloseP-bd_barrel"/>
</dbReference>
<sequence>MDEKKICLDLFEIGAIKFGSFTLKSGKKSPIYIDLRVLVSYPRVLKDVAAALYDKTKGLEFDRIAGIPYAAIAIATAVSLHAEVPMIYPRKEQKEYGTKRAIEGVFEKGETVLVYDDLITTGASKFEAIAPLEEAGLKVKDIVVLVEREQGGKQELAVKGYKLHAVMTISKLINKNKSIIPACDFSSLKKLGEIVETTHDLKGVGAYKIGFQLALSHGLPKVVKEVREFTDKPIIYDHQKAGTDIPETGKGFSGVCSSAGIDAVILFPFAGIETEAEWILACREARLGVIVGGEMTHKGFLEKEGGFISEKEAEKIYFTAIENGVKDFVVPGNKPEKISHYRKLIDGKVAEATLYSPGLVAQGGKITDSGKAAGKKWHAIVGRAIYESGNPRKAAEELSKELK</sequence>
<organism evidence="9 10">
    <name type="scientific">Candidatus Iainarchaeum sp</name>
    <dbReference type="NCBI Taxonomy" id="3101447"/>
    <lineage>
        <taxon>Archaea</taxon>
        <taxon>Candidatus Iainarchaeota</taxon>
        <taxon>Candidatus Iainarchaeia</taxon>
        <taxon>Candidatus Iainarchaeales</taxon>
        <taxon>Candidatus Iainarchaeaceae</taxon>
        <taxon>Candidatus Iainarchaeum</taxon>
    </lineage>
</organism>
<comment type="subunit">
    <text evidence="7">Homodimer.</text>
</comment>
<keyword evidence="5 7" id="KW-0665">Pyrimidine biosynthesis</keyword>
<dbReference type="InterPro" id="IPR023031">
    <property type="entry name" value="OPRT"/>
</dbReference>
<evidence type="ECO:0000256" key="5">
    <source>
        <dbReference type="ARBA" id="ARBA00022975"/>
    </source>
</evidence>
<dbReference type="Proteomes" id="UP000683213">
    <property type="component" value="Unassembled WGS sequence"/>
</dbReference>
<comment type="pathway">
    <text evidence="1 7">Pyrimidine metabolism; UMP biosynthesis via de novo pathway; UMP from orotate: step 1/2.</text>
</comment>
<dbReference type="SUPFAM" id="SSF53271">
    <property type="entry name" value="PRTase-like"/>
    <property type="match status" value="1"/>
</dbReference>
<reference evidence="9" key="1">
    <citation type="submission" date="2021-03" db="EMBL/GenBank/DDBJ databases">
        <authorList>
            <person name="Jaffe A."/>
        </authorList>
    </citation>
    <scope>NUCLEOTIDE SEQUENCE</scope>
    <source>
        <strain evidence="9">RIFCSPHIGHO2_01_FULL_GW2011_AR10_43_9</strain>
    </source>
</reference>
<evidence type="ECO:0000313" key="10">
    <source>
        <dbReference type="Proteomes" id="UP000683213"/>
    </source>
</evidence>
<comment type="cofactor">
    <cofactor evidence="7">
        <name>Mg(2+)</name>
        <dbReference type="ChEBI" id="CHEBI:18420"/>
    </cofactor>
</comment>
<dbReference type="GO" id="GO:0006207">
    <property type="term" value="P:'de novo' pyrimidine nucleobase biosynthetic process"/>
    <property type="evidence" value="ECO:0007669"/>
    <property type="project" value="InterPro"/>
</dbReference>
<dbReference type="EMBL" id="JAGVWF010000030">
    <property type="protein sequence ID" value="MBS3059219.1"/>
    <property type="molecule type" value="Genomic_DNA"/>
</dbReference>
<dbReference type="InterPro" id="IPR001754">
    <property type="entry name" value="OMPdeCOase_dom"/>
</dbReference>
<dbReference type="Pfam" id="PF00156">
    <property type="entry name" value="Pribosyltran"/>
    <property type="match status" value="1"/>
</dbReference>
<feature type="binding site" description="in other chain" evidence="7">
    <location>
        <begin position="116"/>
        <end position="124"/>
    </location>
    <ligand>
        <name>5-phospho-alpha-D-ribose 1-diphosphate</name>
        <dbReference type="ChEBI" id="CHEBI:58017"/>
        <note>ligand shared between dimeric partners</note>
    </ligand>
</feature>
<dbReference type="GO" id="GO:0004588">
    <property type="term" value="F:orotate phosphoribosyltransferase activity"/>
    <property type="evidence" value="ECO:0007669"/>
    <property type="project" value="UniProtKB-UniRule"/>
</dbReference>